<feature type="repeat" description="ANK" evidence="11">
    <location>
        <begin position="223"/>
        <end position="255"/>
    </location>
</feature>
<dbReference type="PANTHER" id="PTHR24198">
    <property type="entry name" value="ANKYRIN REPEAT AND PROTEIN KINASE DOMAIN-CONTAINING PROTEIN"/>
    <property type="match status" value="1"/>
</dbReference>
<evidence type="ECO:0000256" key="11">
    <source>
        <dbReference type="PROSITE-ProRule" id="PRU00023"/>
    </source>
</evidence>
<feature type="repeat" description="ANK" evidence="11">
    <location>
        <begin position="500"/>
        <end position="541"/>
    </location>
</feature>
<dbReference type="Proteomes" id="UP000261540">
    <property type="component" value="Unplaced"/>
</dbReference>
<feature type="repeat" description="ANK" evidence="11">
    <location>
        <begin position="682"/>
        <end position="714"/>
    </location>
</feature>
<keyword evidence="9" id="KW-0407">Ion channel</keyword>
<feature type="repeat" description="ANK" evidence="11">
    <location>
        <begin position="190"/>
        <end position="222"/>
    </location>
</feature>
<feature type="repeat" description="ANK" evidence="11">
    <location>
        <begin position="785"/>
        <end position="817"/>
    </location>
</feature>
<sequence length="1636" mass="177895">MSESWCMSAAPGAPGQRTLQLALRGDWAAVEQSIRATQKGEPDIAQVDEESGLSLLMIAVKENRLSIVERLLELGVNPNERTKDGRTALHVAATHSKEEVIRLLVKRVDPSVLGGAKDQLALHCASARPAGAHAAVQTLLKFSSREARLVQDKDGCIPLFLAAEAGNVGIVKELLGAMTEPQLRVQRKGSGDAALHICCRRRDVEMAKVLVELGAAVDLQNDEGQTPLHVAAWEGDELLLKFLYQCKANPNIVDKMDRSPLHIAAERGHTNVVEVLTEKFKSNVLARTKDGSTLMHIASQCGHPETALAFLKKGVPLHMPNKSGAVCLHSAAKRGHTAVVKALLLKGAQVDATTKDGYTALHVAVQNCKPLVVQMLLGFGAQVQLKGGKAGETPLHIAATVKEGERVADMLLKSGADVDAQQENGETAMHKAAHHGNLQMLRALIEEGGDLTRRSKAGENPLHIAVRHCHAHVVEEILAYLASQKGRDEAQQCANQENQEGETPLHLAAELETDMTHCEGEDIRVIKTLMEYDANVTATTRGTGETPLHYCARVGNTGILKEILTNVKLSQVQQAVNKLAKNGWTPLLLAAEMGHTEAVTILLENQARVDVFDEHGKATLHLAAEHGHKEIADILLSHKAFINAKTKLGMTPLHLGAQSGSTQLVQLLVETHQASIDALSLNKQTPLHIAAARGQLDVCSCLLNMKADVNACDMHGQTPLHLAAENDHSEVVKLFLKHRPELATLANMEGATCGHIAASKGSVAVIKELLKFNKGGMTSPHNKTKGSCPLHLAASGGHSEVVKVLLEAGASAAEENADGMTAIHLAAKNGHTHLLEELKSSISWNISSTKSGLSALHVAACYGQVDFVREILTKMLATMRSEPPSASTQDGAPGHQLPVESGYTPLHLAAQSGHESLVRLLLNYPGVQADAETDVQGSTPLHLAAQNGHTAVVGLLLSKSSSYLQLKDRQGRTCLHLAAANGHISMVRVLLGQGAETNHTDKDGCTPLHYAAKAGRLAMVRFLVESGASARLECREGRTAIQYAAEENHQGTVSFLLCRGSNTLRLLEDRKFVFDLMVCGKLNNNRALQEFALHSTAPLDTAVKLSRALGLAALREKERAMDLLAAARYCEGMATELLTAASGGTVGTAAILRAVDHRGASVLDCLIEGQQKATVSHPAVQKHLTEVWYGSLSWPSWRIALFFFGLLACPPLWLVLSLPLGHRFSTIPIVKFMSHLVSHIFLLILFILTIVYPPVNPIHQGHLWPDWSEWLLLLWLSGMLVSELTQPGQRAGLAWIRLLVLGFSAVGFFCHLLAFAFLHPAHLHCLFARNIFLAVAMTLSFVQLLEFLTFHHLFGPWAIIIRDLMKDLGRFAVILVLFHTAFTMTLSAVYQPVYPEGFTCDPDGDNGTDIQTPLDISIQLFFALFGLIEPDSMPPLSRSPAFAGVVTRVVFGIYLVVTVIVLINLLIAMMSDTYQRIQAQSDTEWKFGRAVLIRDMNRKSGTPSPFNLFTNLFFYIKVLCKHGGKVCSSEARDLMTEEEDTEGLSETRSLDMLARTSIGWMRSNKRTQILPEGGFARPSRTSGQVRVEQVTDWQVVSQRYLALRGQSDENLLERDAILQEELSTTQHGSWSSDRAP</sequence>
<feature type="repeat" description="ANK" evidence="11">
    <location>
        <begin position="323"/>
        <end position="355"/>
    </location>
</feature>
<dbReference type="GeneTree" id="ENSGT00940000166193"/>
<feature type="repeat" description="ANK" evidence="11">
    <location>
        <begin position="51"/>
        <end position="83"/>
    </location>
</feature>
<dbReference type="InterPro" id="IPR036770">
    <property type="entry name" value="Ankyrin_rpt-contain_sf"/>
</dbReference>
<dbReference type="Ensembl" id="ENSPKIT00000025609.1">
    <property type="protein sequence ID" value="ENSPKIP00000001683.1"/>
    <property type="gene ID" value="ENSPKIG00000019860.1"/>
</dbReference>
<dbReference type="Pfam" id="PF00520">
    <property type="entry name" value="Ion_trans"/>
    <property type="match status" value="1"/>
</dbReference>
<dbReference type="Gene3D" id="1.25.40.20">
    <property type="entry name" value="Ankyrin repeat-containing domain"/>
    <property type="match status" value="10"/>
</dbReference>
<feature type="repeat" description="ANK" evidence="11">
    <location>
        <begin position="84"/>
        <end position="107"/>
    </location>
</feature>
<accession>A0A3B3Q696</accession>
<keyword evidence="8 13" id="KW-0472">Membrane</keyword>
<reference evidence="15" key="2">
    <citation type="submission" date="2025-09" db="UniProtKB">
        <authorList>
            <consortium name="Ensembl"/>
        </authorList>
    </citation>
    <scope>IDENTIFICATION</scope>
</reference>
<keyword evidence="6 11" id="KW-0040">ANK repeat</keyword>
<name>A0A3B3Q696_9TELE</name>
<dbReference type="Pfam" id="PF00023">
    <property type="entry name" value="Ank"/>
    <property type="match status" value="1"/>
</dbReference>
<dbReference type="SUPFAM" id="SSF48403">
    <property type="entry name" value="Ankyrin repeat"/>
    <property type="match status" value="4"/>
</dbReference>
<evidence type="ECO:0000256" key="2">
    <source>
        <dbReference type="ARBA" id="ARBA00022448"/>
    </source>
</evidence>
<evidence type="ECO:0000256" key="5">
    <source>
        <dbReference type="ARBA" id="ARBA00022989"/>
    </source>
</evidence>
<feature type="repeat" description="ANK" evidence="11">
    <location>
        <begin position="936"/>
        <end position="968"/>
    </location>
</feature>
<dbReference type="PANTHER" id="PTHR24198:SF165">
    <property type="entry name" value="ANKYRIN REPEAT-CONTAINING PROTEIN-RELATED"/>
    <property type="match status" value="1"/>
</dbReference>
<dbReference type="GO" id="GO:0016020">
    <property type="term" value="C:membrane"/>
    <property type="evidence" value="ECO:0007669"/>
    <property type="project" value="UniProtKB-SubCell"/>
</dbReference>
<feature type="region of interest" description="Disordered" evidence="12">
    <location>
        <begin position="880"/>
        <end position="900"/>
    </location>
</feature>
<dbReference type="InterPro" id="IPR005821">
    <property type="entry name" value="Ion_trans_dom"/>
</dbReference>
<evidence type="ECO:0000256" key="10">
    <source>
        <dbReference type="ARBA" id="ARBA00036634"/>
    </source>
</evidence>
<feature type="repeat" description="ANK" evidence="11">
    <location>
        <begin position="424"/>
        <end position="456"/>
    </location>
</feature>
<feature type="repeat" description="ANK" evidence="11">
    <location>
        <begin position="648"/>
        <end position="670"/>
    </location>
</feature>
<feature type="repeat" description="ANK" evidence="11">
    <location>
        <begin position="290"/>
        <end position="322"/>
    </location>
</feature>
<keyword evidence="3 13" id="KW-0812">Transmembrane</keyword>
<feature type="transmembrane region" description="Helical" evidence="13">
    <location>
        <begin position="1449"/>
        <end position="1470"/>
    </location>
</feature>
<evidence type="ECO:0000256" key="7">
    <source>
        <dbReference type="ARBA" id="ARBA00023065"/>
    </source>
</evidence>
<dbReference type="SMART" id="SM00248">
    <property type="entry name" value="ANK"/>
    <property type="match status" value="29"/>
</dbReference>
<feature type="transmembrane region" description="Helical" evidence="13">
    <location>
        <begin position="1267"/>
        <end position="1286"/>
    </location>
</feature>
<comment type="subcellular location">
    <subcellularLocation>
        <location evidence="1">Membrane</location>
        <topology evidence="1">Multi-pass membrane protein</topology>
    </subcellularLocation>
</comment>
<feature type="domain" description="Ion transport" evidence="14">
    <location>
        <begin position="1295"/>
        <end position="1481"/>
    </location>
</feature>
<dbReference type="PRINTS" id="PR01415">
    <property type="entry name" value="ANKYRIN"/>
</dbReference>
<feature type="repeat" description="ANK" evidence="11">
    <location>
        <begin position="970"/>
        <end position="1002"/>
    </location>
</feature>
<keyword evidence="7" id="KW-0406">Ion transport</keyword>
<evidence type="ECO:0000313" key="16">
    <source>
        <dbReference type="Proteomes" id="UP000261540"/>
    </source>
</evidence>
<dbReference type="Pfam" id="PF13637">
    <property type="entry name" value="Ank_4"/>
    <property type="match status" value="1"/>
</dbReference>
<evidence type="ECO:0000313" key="15">
    <source>
        <dbReference type="Ensembl" id="ENSPKIP00000001683.1"/>
    </source>
</evidence>
<dbReference type="PRINTS" id="PR01097">
    <property type="entry name" value="TRNSRECEPTRP"/>
</dbReference>
<evidence type="ECO:0000256" key="12">
    <source>
        <dbReference type="SAM" id="MobiDB-lite"/>
    </source>
</evidence>
<feature type="repeat" description="ANK" evidence="11">
    <location>
        <begin position="715"/>
        <end position="747"/>
    </location>
</feature>
<keyword evidence="4" id="KW-0677">Repeat</keyword>
<keyword evidence="5 13" id="KW-1133">Transmembrane helix</keyword>
<proteinExistence type="predicted"/>
<feature type="repeat" description="ANK" evidence="11">
    <location>
        <begin position="356"/>
        <end position="388"/>
    </location>
</feature>
<comment type="catalytic activity">
    <reaction evidence="10">
        <text>Ca(2+)(in) = Ca(2+)(out)</text>
        <dbReference type="Rhea" id="RHEA:29671"/>
        <dbReference type="ChEBI" id="CHEBI:29108"/>
    </reaction>
</comment>
<feature type="repeat" description="ANK" evidence="11">
    <location>
        <begin position="390"/>
        <end position="423"/>
    </location>
</feature>
<evidence type="ECO:0000256" key="13">
    <source>
        <dbReference type="SAM" id="Phobius"/>
    </source>
</evidence>
<dbReference type="CTD" id="368273"/>
<dbReference type="InterPro" id="IPR002110">
    <property type="entry name" value="Ankyrin_rpt"/>
</dbReference>
<feature type="repeat" description="ANK" evidence="11">
    <location>
        <begin position="457"/>
        <end position="489"/>
    </location>
</feature>
<evidence type="ECO:0000256" key="4">
    <source>
        <dbReference type="ARBA" id="ARBA00022737"/>
    </source>
</evidence>
<evidence type="ECO:0000256" key="1">
    <source>
        <dbReference type="ARBA" id="ARBA00004141"/>
    </source>
</evidence>
<keyword evidence="2" id="KW-0813">Transport</keyword>
<dbReference type="GO" id="GO:0005262">
    <property type="term" value="F:calcium channel activity"/>
    <property type="evidence" value="ECO:0007669"/>
    <property type="project" value="InterPro"/>
</dbReference>
<feature type="transmembrane region" description="Helical" evidence="13">
    <location>
        <begin position="1232"/>
        <end position="1255"/>
    </location>
</feature>
<feature type="repeat" description="ANK" evidence="11">
    <location>
        <begin position="901"/>
        <end position="923"/>
    </location>
</feature>
<dbReference type="KEGG" id="pki:111843989"/>
<evidence type="ECO:0000259" key="14">
    <source>
        <dbReference type="Pfam" id="PF00520"/>
    </source>
</evidence>
<evidence type="ECO:0000256" key="3">
    <source>
        <dbReference type="ARBA" id="ARBA00022692"/>
    </source>
</evidence>
<feature type="transmembrane region" description="Helical" evidence="13">
    <location>
        <begin position="1199"/>
        <end position="1220"/>
    </location>
</feature>
<evidence type="ECO:0000256" key="9">
    <source>
        <dbReference type="ARBA" id="ARBA00023303"/>
    </source>
</evidence>
<protein>
    <submittedName>
        <fullName evidence="15">Serine/threonine-protein phosphatase 6 regulatory ankyrin repeat subunit B-like</fullName>
    </submittedName>
</protein>
<feature type="transmembrane region" description="Helical" evidence="13">
    <location>
        <begin position="1298"/>
        <end position="1319"/>
    </location>
</feature>
<feature type="repeat" description="ANK" evidence="11">
    <location>
        <begin position="256"/>
        <end position="279"/>
    </location>
</feature>
<feature type="transmembrane region" description="Helical" evidence="13">
    <location>
        <begin position="1331"/>
        <end position="1350"/>
    </location>
</feature>
<feature type="transmembrane region" description="Helical" evidence="13">
    <location>
        <begin position="1371"/>
        <end position="1390"/>
    </location>
</feature>
<dbReference type="InterPro" id="IPR002153">
    <property type="entry name" value="TRPC_channel"/>
</dbReference>
<dbReference type="Pfam" id="PF12796">
    <property type="entry name" value="Ank_2"/>
    <property type="match status" value="9"/>
</dbReference>
<feature type="repeat" description="ANK" evidence="11">
    <location>
        <begin position="582"/>
        <end position="614"/>
    </location>
</feature>
<dbReference type="PROSITE" id="PS50088">
    <property type="entry name" value="ANK_REPEAT"/>
    <property type="match status" value="23"/>
</dbReference>
<dbReference type="OrthoDB" id="195446at2759"/>
<reference evidence="15" key="1">
    <citation type="submission" date="2025-08" db="UniProtKB">
        <authorList>
            <consortium name="Ensembl"/>
        </authorList>
    </citation>
    <scope>IDENTIFICATION</scope>
</reference>
<organism evidence="15 16">
    <name type="scientific">Paramormyrops kingsleyae</name>
    <dbReference type="NCBI Taxonomy" id="1676925"/>
    <lineage>
        <taxon>Eukaryota</taxon>
        <taxon>Metazoa</taxon>
        <taxon>Chordata</taxon>
        <taxon>Craniata</taxon>
        <taxon>Vertebrata</taxon>
        <taxon>Euteleostomi</taxon>
        <taxon>Actinopterygii</taxon>
        <taxon>Neopterygii</taxon>
        <taxon>Teleostei</taxon>
        <taxon>Osteoglossocephala</taxon>
        <taxon>Osteoglossomorpha</taxon>
        <taxon>Osteoglossiformes</taxon>
        <taxon>Mormyridae</taxon>
        <taxon>Paramormyrops</taxon>
    </lineage>
</organism>
<feature type="repeat" description="ANK" evidence="11">
    <location>
        <begin position="818"/>
        <end position="838"/>
    </location>
</feature>
<dbReference type="PROSITE" id="PS50297">
    <property type="entry name" value="ANK_REP_REGION"/>
    <property type="match status" value="20"/>
</dbReference>
<evidence type="ECO:0000256" key="8">
    <source>
        <dbReference type="ARBA" id="ARBA00023136"/>
    </source>
</evidence>
<keyword evidence="16" id="KW-1185">Reference proteome</keyword>
<feature type="repeat" description="ANK" evidence="11">
    <location>
        <begin position="615"/>
        <end position="647"/>
    </location>
</feature>
<dbReference type="STRING" id="1676925.ENSPKIP00000001683"/>
<evidence type="ECO:0000256" key="6">
    <source>
        <dbReference type="ARBA" id="ARBA00023043"/>
    </source>
</evidence>
<feature type="repeat" description="ANK" evidence="11">
    <location>
        <begin position="1003"/>
        <end position="1035"/>
    </location>
</feature>